<proteinExistence type="predicted"/>
<dbReference type="Pfam" id="PF13565">
    <property type="entry name" value="HTH_32"/>
    <property type="match status" value="1"/>
</dbReference>
<dbReference type="RefSeq" id="WP_143435546.1">
    <property type="nucleotide sequence ID" value="NZ_MPSU01000035.1"/>
</dbReference>
<dbReference type="AlphaFoldDB" id="A0A9Q5C6I2"/>
<evidence type="ECO:0000313" key="2">
    <source>
        <dbReference type="Proteomes" id="UP000651333"/>
    </source>
</evidence>
<comment type="caution">
    <text evidence="1">The sequence shown here is derived from an EMBL/GenBank/DDBJ whole genome shotgun (WGS) entry which is preliminary data.</text>
</comment>
<dbReference type="EMBL" id="WCHB01000051">
    <property type="protein sequence ID" value="NRO35270.1"/>
    <property type="molecule type" value="Genomic_DNA"/>
</dbReference>
<sequence>MTPTSKKYIVKLTDDELKRLNKILRQKNTSETVANRIRILKDMDANHPPVKTYKRCASDHGISEPTITNVVKKFVNEGLDATIKLKRSVNSDNAQRKVDGRVEAKLLEVACGPVPKGHSRWTLRLLEAQMKIILDEPISREAIRRTLKKPTSTSPQRLLVPPKERRPRIHSLHGRCSGCL</sequence>
<name>A0A9Q5C6I2_LACHE</name>
<dbReference type="Proteomes" id="UP000651333">
    <property type="component" value="Unassembled WGS sequence"/>
</dbReference>
<protein>
    <recommendedName>
        <fullName evidence="3">Transposase</fullName>
    </recommendedName>
</protein>
<evidence type="ECO:0000313" key="1">
    <source>
        <dbReference type="EMBL" id="NRO35270.1"/>
    </source>
</evidence>
<reference evidence="1" key="1">
    <citation type="submission" date="2019-09" db="EMBL/GenBank/DDBJ databases">
        <title>Comparative genomic analysis of Lactobacillus helveticus.</title>
        <authorList>
            <person name="Zhang H."/>
            <person name="Chen Y."/>
            <person name="Zhong Z."/>
        </authorList>
    </citation>
    <scope>NUCLEOTIDE SEQUENCE</scope>
    <source>
        <strain evidence="1">IMAU30003</strain>
    </source>
</reference>
<gene>
    <name evidence="1" type="ORF">IMAU30003_01520</name>
</gene>
<evidence type="ECO:0008006" key="3">
    <source>
        <dbReference type="Google" id="ProtNLM"/>
    </source>
</evidence>
<organism evidence="1 2">
    <name type="scientific">Lactobacillus helveticus</name>
    <name type="common">Lactobacillus suntoryeus</name>
    <dbReference type="NCBI Taxonomy" id="1587"/>
    <lineage>
        <taxon>Bacteria</taxon>
        <taxon>Bacillati</taxon>
        <taxon>Bacillota</taxon>
        <taxon>Bacilli</taxon>
        <taxon>Lactobacillales</taxon>
        <taxon>Lactobacillaceae</taxon>
        <taxon>Lactobacillus</taxon>
    </lineage>
</organism>
<accession>A0A9Q5C6I2</accession>